<dbReference type="NCBIfam" id="TIGR00079">
    <property type="entry name" value="pept_deformyl"/>
    <property type="match status" value="1"/>
</dbReference>
<proteinExistence type="inferred from homology"/>
<dbReference type="PANTHER" id="PTHR10458">
    <property type="entry name" value="PEPTIDE DEFORMYLASE"/>
    <property type="match status" value="1"/>
</dbReference>
<dbReference type="Pfam" id="PF01327">
    <property type="entry name" value="Pep_deformylase"/>
    <property type="match status" value="1"/>
</dbReference>
<keyword evidence="4" id="KW-1185">Reference proteome</keyword>
<protein>
    <recommendedName>
        <fullName evidence="2">Peptide deformylase</fullName>
        <shortName evidence="2">PDF</shortName>
        <ecNumber evidence="2">3.5.1.88</ecNumber>
    </recommendedName>
    <alternativeName>
        <fullName evidence="2">Polypeptide deformylase</fullName>
    </alternativeName>
</protein>
<keyword evidence="2" id="KW-0378">Hydrolase</keyword>
<comment type="similarity">
    <text evidence="1 2">Belongs to the polypeptide deformylase family.</text>
</comment>
<dbReference type="Proteomes" id="UP000035337">
    <property type="component" value="Chromosome"/>
</dbReference>
<keyword evidence="2" id="KW-0648">Protein biosynthesis</keyword>
<name>A0A0G3WI05_9BACT</name>
<feature type="binding site" evidence="2">
    <location>
        <position position="143"/>
    </location>
    <ligand>
        <name>Fe cation</name>
        <dbReference type="ChEBI" id="CHEBI:24875"/>
    </ligand>
</feature>
<dbReference type="Gene3D" id="3.90.45.10">
    <property type="entry name" value="Peptide deformylase"/>
    <property type="match status" value="1"/>
</dbReference>
<dbReference type="CDD" id="cd00487">
    <property type="entry name" value="Pep_deformylase"/>
    <property type="match status" value="1"/>
</dbReference>
<evidence type="ECO:0000256" key="2">
    <source>
        <dbReference type="HAMAP-Rule" id="MF_00163"/>
    </source>
</evidence>
<dbReference type="AlphaFoldDB" id="A0A0G3WI05"/>
<dbReference type="GO" id="GO:0042586">
    <property type="term" value="F:peptide deformylase activity"/>
    <property type="evidence" value="ECO:0007669"/>
    <property type="project" value="UniProtKB-UniRule"/>
</dbReference>
<dbReference type="GO" id="GO:0006412">
    <property type="term" value="P:translation"/>
    <property type="evidence" value="ECO:0007669"/>
    <property type="project" value="UniProtKB-UniRule"/>
</dbReference>
<comment type="catalytic activity">
    <reaction evidence="2">
        <text>N-terminal N-formyl-L-methionyl-[peptide] + H2O = N-terminal L-methionyl-[peptide] + formate</text>
        <dbReference type="Rhea" id="RHEA:24420"/>
        <dbReference type="Rhea" id="RHEA-COMP:10639"/>
        <dbReference type="Rhea" id="RHEA-COMP:10640"/>
        <dbReference type="ChEBI" id="CHEBI:15377"/>
        <dbReference type="ChEBI" id="CHEBI:15740"/>
        <dbReference type="ChEBI" id="CHEBI:49298"/>
        <dbReference type="ChEBI" id="CHEBI:64731"/>
        <dbReference type="EC" id="3.5.1.88"/>
    </reaction>
</comment>
<dbReference type="SUPFAM" id="SSF56420">
    <property type="entry name" value="Peptide deformylase"/>
    <property type="match status" value="1"/>
</dbReference>
<dbReference type="PIRSF" id="PIRSF004749">
    <property type="entry name" value="Pep_def"/>
    <property type="match status" value="1"/>
</dbReference>
<feature type="binding site" evidence="2">
    <location>
        <position position="139"/>
    </location>
    <ligand>
        <name>Fe cation</name>
        <dbReference type="ChEBI" id="CHEBI:24875"/>
    </ligand>
</feature>
<comment type="cofactor">
    <cofactor evidence="2">
        <name>Fe(2+)</name>
        <dbReference type="ChEBI" id="CHEBI:29033"/>
    </cofactor>
    <text evidence="2">Binds 1 Fe(2+) ion.</text>
</comment>
<keyword evidence="2" id="KW-0479">Metal-binding</keyword>
<evidence type="ECO:0000313" key="4">
    <source>
        <dbReference type="Proteomes" id="UP000035337"/>
    </source>
</evidence>
<feature type="active site" evidence="2">
    <location>
        <position position="140"/>
    </location>
</feature>
<dbReference type="PRINTS" id="PR01576">
    <property type="entry name" value="PDEFORMYLASE"/>
</dbReference>
<reference evidence="3 4" key="1">
    <citation type="submission" date="2014-09" db="EMBL/GenBank/DDBJ databases">
        <title>Complete genome sequence of Endomicrobium proavitum.</title>
        <authorList>
            <person name="Zheng H."/>
        </authorList>
    </citation>
    <scope>NUCLEOTIDE SEQUENCE [LARGE SCALE GENOMIC DNA]</scope>
    <source>
        <strain evidence="3 4">Rsa215</strain>
    </source>
</reference>
<evidence type="ECO:0000313" key="3">
    <source>
        <dbReference type="EMBL" id="AKL97492.1"/>
    </source>
</evidence>
<dbReference type="NCBIfam" id="NF001159">
    <property type="entry name" value="PRK00150.1-3"/>
    <property type="match status" value="1"/>
</dbReference>
<gene>
    <name evidence="2 3" type="primary">def</name>
    <name evidence="3" type="ORF">Epro_0113</name>
</gene>
<dbReference type="RefSeq" id="WP_052569621.1">
    <property type="nucleotide sequence ID" value="NZ_CP009498.1"/>
</dbReference>
<dbReference type="EC" id="3.5.1.88" evidence="2"/>
<keyword evidence="2" id="KW-0408">Iron</keyword>
<accession>A0A0G3WI05</accession>
<evidence type="ECO:0000256" key="1">
    <source>
        <dbReference type="ARBA" id="ARBA00010759"/>
    </source>
</evidence>
<organism evidence="3 4">
    <name type="scientific">Endomicrobium proavitum</name>
    <dbReference type="NCBI Taxonomy" id="1408281"/>
    <lineage>
        <taxon>Bacteria</taxon>
        <taxon>Pseudomonadati</taxon>
        <taxon>Elusimicrobiota</taxon>
        <taxon>Endomicrobiia</taxon>
        <taxon>Endomicrobiales</taxon>
        <taxon>Endomicrobiaceae</taxon>
        <taxon>Endomicrobium</taxon>
    </lineage>
</organism>
<dbReference type="PANTHER" id="PTHR10458:SF22">
    <property type="entry name" value="PEPTIDE DEFORMYLASE"/>
    <property type="match status" value="1"/>
</dbReference>
<comment type="function">
    <text evidence="2">Removes the formyl group from the N-terminal Met of newly synthesized proteins. Requires at least a dipeptide for an efficient rate of reaction. N-terminal L-methionine is a prerequisite for activity but the enzyme has broad specificity at other positions.</text>
</comment>
<dbReference type="EMBL" id="CP009498">
    <property type="protein sequence ID" value="AKL97492.1"/>
    <property type="molecule type" value="Genomic_DNA"/>
</dbReference>
<dbReference type="STRING" id="1408281.Epro_0113"/>
<dbReference type="InterPro" id="IPR036821">
    <property type="entry name" value="Peptide_deformylase_sf"/>
</dbReference>
<dbReference type="InterPro" id="IPR023635">
    <property type="entry name" value="Peptide_deformylase"/>
</dbReference>
<dbReference type="PATRIC" id="fig|1408281.3.peg.114"/>
<feature type="binding site" evidence="2">
    <location>
        <position position="97"/>
    </location>
    <ligand>
        <name>Fe cation</name>
        <dbReference type="ChEBI" id="CHEBI:24875"/>
    </ligand>
</feature>
<dbReference type="OrthoDB" id="9804313at2"/>
<dbReference type="KEGG" id="epo:Epro_0113"/>
<dbReference type="GO" id="GO:0046872">
    <property type="term" value="F:metal ion binding"/>
    <property type="evidence" value="ECO:0007669"/>
    <property type="project" value="UniProtKB-KW"/>
</dbReference>
<dbReference type="HAMAP" id="MF_00163">
    <property type="entry name" value="Pep_deformylase"/>
    <property type="match status" value="1"/>
</dbReference>
<sequence>MSVLPIITIPNPLLKQKSLPVENITEEVKELVENMRETMLFHKSCVGIAAVQVAALSRIIIVDVSLAQTPHRSSGLLVMINPVIAYSSGKSSSREGCLSVPDFIGSVTRKKKIEVEYLDINGQKQRLKTEGFEAVCIQHEIDHLDGYVFLDRVTSVKTDVFRR</sequence>